<protein>
    <submittedName>
        <fullName evidence="3">Peptidoglycan-binding protein</fullName>
    </submittedName>
</protein>
<evidence type="ECO:0000259" key="2">
    <source>
        <dbReference type="Pfam" id="PF01471"/>
    </source>
</evidence>
<dbReference type="SUPFAM" id="SSF47090">
    <property type="entry name" value="PGBD-like"/>
    <property type="match status" value="2"/>
</dbReference>
<feature type="region of interest" description="Disordered" evidence="1">
    <location>
        <begin position="1"/>
        <end position="22"/>
    </location>
</feature>
<dbReference type="Pfam" id="PF01471">
    <property type="entry name" value="PG_binding_1"/>
    <property type="match status" value="2"/>
</dbReference>
<feature type="domain" description="Peptidoglycan binding-like" evidence="2">
    <location>
        <begin position="187"/>
        <end position="242"/>
    </location>
</feature>
<dbReference type="InterPro" id="IPR002477">
    <property type="entry name" value="Peptidoglycan-bd-like"/>
</dbReference>
<reference evidence="3 4" key="1">
    <citation type="submission" date="2024-10" db="EMBL/GenBank/DDBJ databases">
        <title>The Natural Products Discovery Center: Release of the First 8490 Sequenced Strains for Exploring Actinobacteria Biosynthetic Diversity.</title>
        <authorList>
            <person name="Kalkreuter E."/>
            <person name="Kautsar S.A."/>
            <person name="Yang D."/>
            <person name="Bader C.D."/>
            <person name="Teijaro C.N."/>
            <person name="Fluegel L."/>
            <person name="Davis C.M."/>
            <person name="Simpson J.R."/>
            <person name="Lauterbach L."/>
            <person name="Steele A.D."/>
            <person name="Gui C."/>
            <person name="Meng S."/>
            <person name="Li G."/>
            <person name="Viehrig K."/>
            <person name="Ye F."/>
            <person name="Su P."/>
            <person name="Kiefer A.F."/>
            <person name="Nichols A."/>
            <person name="Cepeda A.J."/>
            <person name="Yan W."/>
            <person name="Fan B."/>
            <person name="Jiang Y."/>
            <person name="Adhikari A."/>
            <person name="Zheng C.-J."/>
            <person name="Schuster L."/>
            <person name="Cowan T.M."/>
            <person name="Smanski M.J."/>
            <person name="Chevrette M.G."/>
            <person name="De Carvalho L.P.S."/>
            <person name="Shen B."/>
        </authorList>
    </citation>
    <scope>NUCLEOTIDE SEQUENCE [LARGE SCALE GENOMIC DNA]</scope>
    <source>
        <strain evidence="3 4">NPDC021253</strain>
    </source>
</reference>
<organism evidence="3 4">
    <name type="scientific">Micromonospora rubida</name>
    <dbReference type="NCBI Taxonomy" id="2697657"/>
    <lineage>
        <taxon>Bacteria</taxon>
        <taxon>Bacillati</taxon>
        <taxon>Actinomycetota</taxon>
        <taxon>Actinomycetes</taxon>
        <taxon>Micromonosporales</taxon>
        <taxon>Micromonosporaceae</taxon>
        <taxon>Micromonospora</taxon>
    </lineage>
</organism>
<feature type="domain" description="Peptidoglycan binding-like" evidence="2">
    <location>
        <begin position="285"/>
        <end position="322"/>
    </location>
</feature>
<dbReference type="Proteomes" id="UP001611075">
    <property type="component" value="Unassembled WGS sequence"/>
</dbReference>
<gene>
    <name evidence="3" type="ORF">ACH4OY_24530</name>
</gene>
<feature type="region of interest" description="Disordered" evidence="1">
    <location>
        <begin position="246"/>
        <end position="267"/>
    </location>
</feature>
<name>A0ABW7SSZ0_9ACTN</name>
<proteinExistence type="predicted"/>
<evidence type="ECO:0000313" key="3">
    <source>
        <dbReference type="EMBL" id="MFI0795822.1"/>
    </source>
</evidence>
<dbReference type="RefSeq" id="WP_396683391.1">
    <property type="nucleotide sequence ID" value="NZ_JBIRPU010000021.1"/>
</dbReference>
<comment type="caution">
    <text evidence="3">The sequence shown here is derived from an EMBL/GenBank/DDBJ whole genome shotgun (WGS) entry which is preliminary data.</text>
</comment>
<keyword evidence="4" id="KW-1185">Reference proteome</keyword>
<sequence>MIDQVDAGRTPEDDDPGGRIGEAVEYDLFAAEEEPSPEPPGLVAYHLAPTLRLLRDEIDRRWPHRDRASDGWIGDAAHQAGASDHNPDADDRSVNALDVDRDGIDPPLVIRKCIAHPSTQYVIFERTIWSRTRGFAPARYTGSNPHDKHLHVSVSHTPSAERSDRSWGIVTAPVPKLGDRVLRRGSRGSDVRELQTVAGRLGARLAVDGDFGAATEAWVRTFQQSRKLAVDGVVGPWTVAALRAATRPPAPEPAGRAPGSRTLRRGTDGDDVAFVQRFVGERRCGRATGAFDARTEAGVRWYQGMRGITVDGVVGPQTWRQMQVKVAY</sequence>
<accession>A0ABW7SSZ0</accession>
<evidence type="ECO:0000313" key="4">
    <source>
        <dbReference type="Proteomes" id="UP001611075"/>
    </source>
</evidence>
<feature type="compositionally biased region" description="Low complexity" evidence="1">
    <location>
        <begin position="246"/>
        <end position="258"/>
    </location>
</feature>
<dbReference type="Gene3D" id="1.10.101.10">
    <property type="entry name" value="PGBD-like superfamily/PGBD"/>
    <property type="match status" value="2"/>
</dbReference>
<dbReference type="InterPro" id="IPR036366">
    <property type="entry name" value="PGBDSf"/>
</dbReference>
<dbReference type="InterPro" id="IPR036365">
    <property type="entry name" value="PGBD-like_sf"/>
</dbReference>
<dbReference type="EMBL" id="JBIRPU010000021">
    <property type="protein sequence ID" value="MFI0795822.1"/>
    <property type="molecule type" value="Genomic_DNA"/>
</dbReference>
<evidence type="ECO:0000256" key="1">
    <source>
        <dbReference type="SAM" id="MobiDB-lite"/>
    </source>
</evidence>